<dbReference type="PANTHER" id="PTHR34069">
    <property type="entry name" value="3-OXOACYL-[ACYL-CARRIER-PROTEIN] SYNTHASE 3"/>
    <property type="match status" value="1"/>
</dbReference>
<dbReference type="Gene3D" id="3.40.47.10">
    <property type="match status" value="1"/>
</dbReference>
<evidence type="ECO:0000313" key="6">
    <source>
        <dbReference type="EMBL" id="AWW37556.1"/>
    </source>
</evidence>
<evidence type="ECO:0000256" key="3">
    <source>
        <dbReference type="ARBA" id="ARBA00023315"/>
    </source>
</evidence>
<dbReference type="PANTHER" id="PTHR34069:SF2">
    <property type="entry name" value="BETA-KETOACYL-[ACYL-CARRIER-PROTEIN] SYNTHASE III"/>
    <property type="match status" value="1"/>
</dbReference>
<dbReference type="AlphaFoldDB" id="A0A2Z4IY71"/>
<dbReference type="Pfam" id="PF08545">
    <property type="entry name" value="ACP_syn_III"/>
    <property type="match status" value="1"/>
</dbReference>
<dbReference type="InterPro" id="IPR016039">
    <property type="entry name" value="Thiolase-like"/>
</dbReference>
<dbReference type="KEGG" id="scad:DN051_13570"/>
<keyword evidence="1" id="KW-0963">Cytoplasm</keyword>
<dbReference type="SUPFAM" id="SSF53901">
    <property type="entry name" value="Thiolase-like"/>
    <property type="match status" value="1"/>
</dbReference>
<keyword evidence="7" id="KW-1185">Reference proteome</keyword>
<dbReference type="Pfam" id="PF08541">
    <property type="entry name" value="ACP_syn_III_C"/>
    <property type="match status" value="1"/>
</dbReference>
<protein>
    <submittedName>
        <fullName evidence="6">Ketoacyl-ACP synthase III</fullName>
    </submittedName>
</protein>
<organism evidence="6 7">
    <name type="scientific">Streptomyces cadmiisoli</name>
    <dbReference type="NCBI Taxonomy" id="2184053"/>
    <lineage>
        <taxon>Bacteria</taxon>
        <taxon>Bacillati</taxon>
        <taxon>Actinomycetota</taxon>
        <taxon>Actinomycetes</taxon>
        <taxon>Kitasatosporales</taxon>
        <taxon>Streptomycetaceae</taxon>
        <taxon>Streptomyces</taxon>
        <taxon>Streptomyces aurantiacus group</taxon>
    </lineage>
</organism>
<dbReference type="EMBL" id="CP030073">
    <property type="protein sequence ID" value="AWW37556.1"/>
    <property type="molecule type" value="Genomic_DNA"/>
</dbReference>
<evidence type="ECO:0000259" key="5">
    <source>
        <dbReference type="Pfam" id="PF08545"/>
    </source>
</evidence>
<dbReference type="GO" id="GO:0044550">
    <property type="term" value="P:secondary metabolite biosynthetic process"/>
    <property type="evidence" value="ECO:0007669"/>
    <property type="project" value="TreeGrafter"/>
</dbReference>
<feature type="domain" description="Beta-ketoacyl-[acyl-carrier-protein] synthase III C-terminal" evidence="4">
    <location>
        <begin position="243"/>
        <end position="331"/>
    </location>
</feature>
<dbReference type="InterPro" id="IPR013751">
    <property type="entry name" value="ACP_syn_III_N"/>
</dbReference>
<dbReference type="GO" id="GO:0004315">
    <property type="term" value="F:3-oxoacyl-[acyl-carrier-protein] synthase activity"/>
    <property type="evidence" value="ECO:0007669"/>
    <property type="project" value="InterPro"/>
</dbReference>
<dbReference type="RefSeq" id="WP_053757246.1">
    <property type="nucleotide sequence ID" value="NZ_CP030073.1"/>
</dbReference>
<dbReference type="GO" id="GO:0006633">
    <property type="term" value="P:fatty acid biosynthetic process"/>
    <property type="evidence" value="ECO:0007669"/>
    <property type="project" value="InterPro"/>
</dbReference>
<name>A0A2Z4IY71_9ACTN</name>
<accession>A0A2Z4IY71</accession>
<evidence type="ECO:0000313" key="7">
    <source>
        <dbReference type="Proteomes" id="UP000249616"/>
    </source>
</evidence>
<evidence type="ECO:0000256" key="1">
    <source>
        <dbReference type="ARBA" id="ARBA00022490"/>
    </source>
</evidence>
<dbReference type="NCBIfam" id="NF006829">
    <property type="entry name" value="PRK09352.1"/>
    <property type="match status" value="1"/>
</dbReference>
<keyword evidence="2" id="KW-0808">Transferase</keyword>
<dbReference type="CDD" id="cd00830">
    <property type="entry name" value="KAS_III"/>
    <property type="match status" value="1"/>
</dbReference>
<evidence type="ECO:0000259" key="4">
    <source>
        <dbReference type="Pfam" id="PF08541"/>
    </source>
</evidence>
<proteinExistence type="predicted"/>
<keyword evidence="3" id="KW-0012">Acyltransferase</keyword>
<evidence type="ECO:0000256" key="2">
    <source>
        <dbReference type="ARBA" id="ARBA00022679"/>
    </source>
</evidence>
<sequence length="351" mass="37320">MPRWELAPVSPSSVALALPDRVVTNAELCETLDTTPEWIEKKTGIRERRFLEPHESVLDLAAEAAEKALAADGVRPREVDVLLVACTTPDWIMPSLGVSLAERLGIETPRIIDLTQHACASAAYGIYTAACLLQEPGLETALVVCAERGSGITDPDDRVTRIFFGDAAGAVVLRKSDGPDGLLSYDLGNVFSDAVRLPNHWRLHQEVPTSTTDTPRSPYIFMDGNVVLREAMTRVPKSLGEALSTAGVTVDEVSGFAVHQANAKLVRQIGRMAGADPERVPVTADTLGNTAAASPLTALWRLAHEGRARRGDHIVLGAIGAGFLFGSLVFRLAGDVVAAEVEGTDWGSGGG</sequence>
<reference evidence="6 7" key="1">
    <citation type="journal article" date="2019" name="Int. J. Syst. Evol. Microbiol.">
        <title>Streptomyces cadmiisoli sp. nov., a novel actinomycete isolated from cadmium-contaminated soil.</title>
        <authorList>
            <person name="Li K."/>
            <person name="Tang X."/>
            <person name="Zhao J."/>
            <person name="Guo Y."/>
            <person name="Tang Y."/>
            <person name="Gao J."/>
        </authorList>
    </citation>
    <scope>NUCLEOTIDE SEQUENCE [LARGE SCALE GENOMIC DNA]</scope>
    <source>
        <strain evidence="6 7">ZFG47</strain>
    </source>
</reference>
<feature type="domain" description="Beta-ketoacyl-[acyl-carrier-protein] synthase III N-terminal" evidence="5">
    <location>
        <begin position="116"/>
        <end position="188"/>
    </location>
</feature>
<gene>
    <name evidence="6" type="ORF">DN051_13570</name>
</gene>
<dbReference type="Proteomes" id="UP000249616">
    <property type="component" value="Chromosome"/>
</dbReference>
<dbReference type="InterPro" id="IPR013747">
    <property type="entry name" value="ACP_syn_III_C"/>
</dbReference>